<dbReference type="Proteomes" id="UP001365846">
    <property type="component" value="Unassembled WGS sequence"/>
</dbReference>
<dbReference type="InterPro" id="IPR018637">
    <property type="entry name" value="DUF2059"/>
</dbReference>
<proteinExistence type="predicted"/>
<comment type="caution">
    <text evidence="4">The sequence shown here is derived from an EMBL/GenBank/DDBJ whole genome shotgun (WGS) entry which is preliminary data.</text>
</comment>
<name>A0ABU8VG94_9BURK</name>
<feature type="domain" description="DUF2059" evidence="3">
    <location>
        <begin position="108"/>
        <end position="149"/>
    </location>
</feature>
<feature type="region of interest" description="Disordered" evidence="1">
    <location>
        <begin position="171"/>
        <end position="196"/>
    </location>
</feature>
<evidence type="ECO:0000313" key="5">
    <source>
        <dbReference type="Proteomes" id="UP001365846"/>
    </source>
</evidence>
<keyword evidence="5" id="KW-1185">Reference proteome</keyword>
<organism evidence="4 5">
    <name type="scientific">Variovorax ureilyticus</name>
    <dbReference type="NCBI Taxonomy" id="1836198"/>
    <lineage>
        <taxon>Bacteria</taxon>
        <taxon>Pseudomonadati</taxon>
        <taxon>Pseudomonadota</taxon>
        <taxon>Betaproteobacteria</taxon>
        <taxon>Burkholderiales</taxon>
        <taxon>Comamonadaceae</taxon>
        <taxon>Variovorax</taxon>
    </lineage>
</organism>
<evidence type="ECO:0000256" key="2">
    <source>
        <dbReference type="SAM" id="SignalP"/>
    </source>
</evidence>
<reference evidence="4 5" key="1">
    <citation type="submission" date="2024-03" db="EMBL/GenBank/DDBJ databases">
        <title>Novel species of the genus Variovorax.</title>
        <authorList>
            <person name="Liu Q."/>
            <person name="Xin Y.-H."/>
        </authorList>
    </citation>
    <scope>NUCLEOTIDE SEQUENCE [LARGE SCALE GENOMIC DNA]</scope>
    <source>
        <strain evidence="4 5">KACC 18899</strain>
    </source>
</reference>
<dbReference type="Pfam" id="PF09832">
    <property type="entry name" value="DUF2059"/>
    <property type="match status" value="1"/>
</dbReference>
<evidence type="ECO:0000313" key="4">
    <source>
        <dbReference type="EMBL" id="MEJ8812593.1"/>
    </source>
</evidence>
<feature type="signal peptide" evidence="2">
    <location>
        <begin position="1"/>
        <end position="21"/>
    </location>
</feature>
<evidence type="ECO:0000259" key="3">
    <source>
        <dbReference type="Pfam" id="PF09832"/>
    </source>
</evidence>
<dbReference type="EMBL" id="JBBKZU010000006">
    <property type="protein sequence ID" value="MEJ8812593.1"/>
    <property type="molecule type" value="Genomic_DNA"/>
</dbReference>
<sequence>MKKVKLALLTAALAASSLAMAQDKAALVKQFVDLQRPGVESLARGLVEQSSAPIAAAGSQYLQTQVPAEKREAAAKAADAELKKYFDDAYPIVRDKAVQLAPGALGPIMEQNFSEDELKQLLAWISSPLSKKYQEINPKLQQALTEKLVAETRATIEPKMVALDSSVAKALGAPTNPQAGGGAAPKAAPAKAPAKK</sequence>
<accession>A0ABU8VG94</accession>
<gene>
    <name evidence="4" type="ORF">WKW77_16025</name>
</gene>
<feature type="chain" id="PRO_5046120268" evidence="2">
    <location>
        <begin position="22"/>
        <end position="196"/>
    </location>
</feature>
<keyword evidence="2" id="KW-0732">Signal</keyword>
<protein>
    <submittedName>
        <fullName evidence="4">DUF2059 domain-containing protein</fullName>
    </submittedName>
</protein>
<evidence type="ECO:0000256" key="1">
    <source>
        <dbReference type="SAM" id="MobiDB-lite"/>
    </source>
</evidence>
<dbReference type="RefSeq" id="WP_340357844.1">
    <property type="nucleotide sequence ID" value="NZ_JBBKZU010000006.1"/>
</dbReference>
<feature type="compositionally biased region" description="Low complexity" evidence="1">
    <location>
        <begin position="184"/>
        <end position="196"/>
    </location>
</feature>